<protein>
    <submittedName>
        <fullName evidence="2">Uncharacterized protein</fullName>
    </submittedName>
</protein>
<evidence type="ECO:0000313" key="2">
    <source>
        <dbReference type="EnsemblPlants" id="cds.evm.model.06.1102"/>
    </source>
</evidence>
<dbReference type="Proteomes" id="UP000596661">
    <property type="component" value="Chromosome 6"/>
</dbReference>
<reference evidence="2" key="1">
    <citation type="submission" date="2018-11" db="EMBL/GenBank/DDBJ databases">
        <authorList>
            <person name="Grassa J C."/>
        </authorList>
    </citation>
    <scope>NUCLEOTIDE SEQUENCE [LARGE SCALE GENOMIC DNA]</scope>
</reference>
<dbReference type="EMBL" id="UZAU01000589">
    <property type="status" value="NOT_ANNOTATED_CDS"/>
    <property type="molecule type" value="Genomic_DNA"/>
</dbReference>
<accession>A0A803PT40</accession>
<evidence type="ECO:0000313" key="3">
    <source>
        <dbReference type="Proteomes" id="UP000596661"/>
    </source>
</evidence>
<organism evidence="2 3">
    <name type="scientific">Cannabis sativa</name>
    <name type="common">Hemp</name>
    <name type="synonym">Marijuana</name>
    <dbReference type="NCBI Taxonomy" id="3483"/>
    <lineage>
        <taxon>Eukaryota</taxon>
        <taxon>Viridiplantae</taxon>
        <taxon>Streptophyta</taxon>
        <taxon>Embryophyta</taxon>
        <taxon>Tracheophyta</taxon>
        <taxon>Spermatophyta</taxon>
        <taxon>Magnoliopsida</taxon>
        <taxon>eudicotyledons</taxon>
        <taxon>Gunneridae</taxon>
        <taxon>Pentapetalae</taxon>
        <taxon>rosids</taxon>
        <taxon>fabids</taxon>
        <taxon>Rosales</taxon>
        <taxon>Cannabaceae</taxon>
        <taxon>Cannabis</taxon>
    </lineage>
</organism>
<dbReference type="EnsemblPlants" id="evm.model.06.1102">
    <property type="protein sequence ID" value="cds.evm.model.06.1102"/>
    <property type="gene ID" value="evm.TU.06.1102"/>
</dbReference>
<feature type="region of interest" description="Disordered" evidence="1">
    <location>
        <begin position="88"/>
        <end position="114"/>
    </location>
</feature>
<keyword evidence="3" id="KW-1185">Reference proteome</keyword>
<dbReference type="AlphaFoldDB" id="A0A803PT40"/>
<proteinExistence type="predicted"/>
<feature type="region of interest" description="Disordered" evidence="1">
    <location>
        <begin position="227"/>
        <end position="259"/>
    </location>
</feature>
<reference evidence="2" key="2">
    <citation type="submission" date="2021-03" db="UniProtKB">
        <authorList>
            <consortium name="EnsemblPlants"/>
        </authorList>
    </citation>
    <scope>IDENTIFICATION</scope>
</reference>
<evidence type="ECO:0000256" key="1">
    <source>
        <dbReference type="SAM" id="MobiDB-lite"/>
    </source>
</evidence>
<sequence length="267" mass="29352">MSSLTFRKPSSTNPHIARLATLARVEQAYPTIEEEETTGDVEVQEVEDQGWGEPSPHDNNWLFDLKLSPKQSRSGFFYFSQIKESWLKSTTNTEEAPSKKKRKAPPSGQVPIERSIKIRDGPKKVAQSFPPVAGKGKAIVVEQEEEDYSDDDAPSVLVQEGAPAHMMLCALKKRSGDAYGQKSSAKQSKVDDALPKYIVLSTKTPKLTVEKSSAILPTEIPEETVLDVNPPAKKNSKSQAMDVSSKGAKGEIQMAPHCSNLQPLMPY</sequence>
<dbReference type="Gramene" id="evm.model.06.1102">
    <property type="protein sequence ID" value="cds.evm.model.06.1102"/>
    <property type="gene ID" value="evm.TU.06.1102"/>
</dbReference>
<name>A0A803PT40_CANSA</name>